<reference evidence="2 3" key="1">
    <citation type="submission" date="2020-04" db="EMBL/GenBank/DDBJ databases">
        <authorList>
            <person name="Alioto T."/>
            <person name="Alioto T."/>
            <person name="Gomez Garrido J."/>
        </authorList>
    </citation>
    <scope>NUCLEOTIDE SEQUENCE [LARGE SCALE GENOMIC DNA]</scope>
</reference>
<comment type="caution">
    <text evidence="2">The sequence shown here is derived from an EMBL/GenBank/DDBJ whole genome shotgun (WGS) entry which is preliminary data.</text>
</comment>
<evidence type="ECO:0000313" key="3">
    <source>
        <dbReference type="Proteomes" id="UP000494165"/>
    </source>
</evidence>
<dbReference type="AlphaFoldDB" id="A0A8S1C8C8"/>
<protein>
    <submittedName>
        <fullName evidence="2">Uncharacterized protein</fullName>
    </submittedName>
</protein>
<evidence type="ECO:0000313" key="2">
    <source>
        <dbReference type="EMBL" id="CAB3368352.1"/>
    </source>
</evidence>
<keyword evidence="3" id="KW-1185">Reference proteome</keyword>
<evidence type="ECO:0000256" key="1">
    <source>
        <dbReference type="SAM" id="SignalP"/>
    </source>
</evidence>
<organism evidence="2 3">
    <name type="scientific">Cloeon dipterum</name>
    <dbReference type="NCBI Taxonomy" id="197152"/>
    <lineage>
        <taxon>Eukaryota</taxon>
        <taxon>Metazoa</taxon>
        <taxon>Ecdysozoa</taxon>
        <taxon>Arthropoda</taxon>
        <taxon>Hexapoda</taxon>
        <taxon>Insecta</taxon>
        <taxon>Pterygota</taxon>
        <taxon>Palaeoptera</taxon>
        <taxon>Ephemeroptera</taxon>
        <taxon>Pisciforma</taxon>
        <taxon>Baetidae</taxon>
        <taxon>Cloeon</taxon>
    </lineage>
</organism>
<dbReference type="EMBL" id="CADEPI010000037">
    <property type="protein sequence ID" value="CAB3368352.1"/>
    <property type="molecule type" value="Genomic_DNA"/>
</dbReference>
<name>A0A8S1C8C8_9INSE</name>
<keyword evidence="1" id="KW-0732">Signal</keyword>
<sequence>MKFIVALMCLIVAAFAAPAEKDLKGSEQVYVAAPYAYSAYSAAAVPAVAAAAYPYAATYPYAASAYSYGAYPYAYYYR</sequence>
<dbReference type="Proteomes" id="UP000494165">
    <property type="component" value="Unassembled WGS sequence"/>
</dbReference>
<proteinExistence type="predicted"/>
<gene>
    <name evidence="2" type="ORF">CLODIP_2_CD06848</name>
</gene>
<feature type="signal peptide" evidence="1">
    <location>
        <begin position="1"/>
        <end position="16"/>
    </location>
</feature>
<feature type="chain" id="PRO_5035763174" evidence="1">
    <location>
        <begin position="17"/>
        <end position="78"/>
    </location>
</feature>
<accession>A0A8S1C8C8</accession>